<sequence length="320" mass="32804">MAGAQFFVLNIWHKQEVVMLALYPLSVVVVVLVVACLVAALVLSLGGRPVVVDDHLGRLLRAQALVRRSRLLAVLLGLLAVVGLAATGRGRLIATAPVAGVVVGLLTLVLGQLSIGRMATGPAAGLEHRRVRDYVPRGQAVVSGILALALLAAVIIGLRLQGTDGRQLTYACTTPEGWAASGGSSPWFGSFYLAPALLVWLVGLTATAWGLRLVAGRPRDGSDADLVRADDALRRWSAGALVAGAGLASGALAGPALLTSWMRLAHAGDGMCASNPFGASGTVVGGLAAVVTVLTLWSLVRVLAPHRVSLVARPVTGVSA</sequence>
<dbReference type="AlphaFoldDB" id="A0A6I3IR29"/>
<evidence type="ECO:0000256" key="1">
    <source>
        <dbReference type="SAM" id="Phobius"/>
    </source>
</evidence>
<feature type="transmembrane region" description="Helical" evidence="1">
    <location>
        <begin position="134"/>
        <end position="158"/>
    </location>
</feature>
<feature type="transmembrane region" description="Helical" evidence="1">
    <location>
        <begin position="236"/>
        <end position="257"/>
    </location>
</feature>
<feature type="transmembrane region" description="Helical" evidence="1">
    <location>
        <begin position="92"/>
        <end position="113"/>
    </location>
</feature>
<gene>
    <name evidence="2" type="ORF">GGG17_03745</name>
</gene>
<name>A0A6I3IR29_9MICO</name>
<feature type="transmembrane region" description="Helical" evidence="1">
    <location>
        <begin position="277"/>
        <end position="300"/>
    </location>
</feature>
<keyword evidence="1" id="KW-0472">Membrane</keyword>
<evidence type="ECO:0000313" key="3">
    <source>
        <dbReference type="Proteomes" id="UP000431092"/>
    </source>
</evidence>
<keyword evidence="1" id="KW-1133">Transmembrane helix</keyword>
<keyword evidence="1" id="KW-0812">Transmembrane</keyword>
<keyword evidence="3" id="KW-1185">Reference proteome</keyword>
<feature type="transmembrane region" description="Helical" evidence="1">
    <location>
        <begin position="68"/>
        <end position="86"/>
    </location>
</feature>
<dbReference type="EMBL" id="WLVL01000017">
    <property type="protein sequence ID" value="MTB71099.1"/>
    <property type="molecule type" value="Genomic_DNA"/>
</dbReference>
<proteinExistence type="predicted"/>
<reference evidence="2 3" key="1">
    <citation type="submission" date="2019-11" db="EMBL/GenBank/DDBJ databases">
        <title>Whole genome sequencing identifies a novel species of the genus Arsenicicoccus isolated from human blood.</title>
        <authorList>
            <person name="Jeong J.H."/>
            <person name="Kweon O.J."/>
            <person name="Kim H.R."/>
            <person name="Kim T.-H."/>
            <person name="Ha S.-M."/>
            <person name="Lee M.-K."/>
        </authorList>
    </citation>
    <scope>NUCLEOTIDE SEQUENCE [LARGE SCALE GENOMIC DNA]</scope>
    <source>
        <strain evidence="2 3">MKL-02</strain>
    </source>
</reference>
<evidence type="ECO:0000313" key="2">
    <source>
        <dbReference type="EMBL" id="MTB71099.1"/>
    </source>
</evidence>
<comment type="caution">
    <text evidence="2">The sequence shown here is derived from an EMBL/GenBank/DDBJ whole genome shotgun (WGS) entry which is preliminary data.</text>
</comment>
<dbReference type="RefSeq" id="WP_154592440.1">
    <property type="nucleotide sequence ID" value="NZ_WLVL01000017.1"/>
</dbReference>
<accession>A0A6I3IR29</accession>
<feature type="transmembrane region" description="Helical" evidence="1">
    <location>
        <begin position="20"/>
        <end position="47"/>
    </location>
</feature>
<organism evidence="2 3">
    <name type="scientific">Arsenicicoccus cauae</name>
    <dbReference type="NCBI Taxonomy" id="2663847"/>
    <lineage>
        <taxon>Bacteria</taxon>
        <taxon>Bacillati</taxon>
        <taxon>Actinomycetota</taxon>
        <taxon>Actinomycetes</taxon>
        <taxon>Micrococcales</taxon>
        <taxon>Intrasporangiaceae</taxon>
        <taxon>Arsenicicoccus</taxon>
    </lineage>
</organism>
<dbReference type="Proteomes" id="UP000431092">
    <property type="component" value="Unassembled WGS sequence"/>
</dbReference>
<protein>
    <submittedName>
        <fullName evidence="2">Uncharacterized protein</fullName>
    </submittedName>
</protein>
<feature type="transmembrane region" description="Helical" evidence="1">
    <location>
        <begin position="191"/>
        <end position="215"/>
    </location>
</feature>